<evidence type="ECO:0000313" key="4">
    <source>
        <dbReference type="Proteomes" id="UP000320516"/>
    </source>
</evidence>
<dbReference type="InterPro" id="IPR016477">
    <property type="entry name" value="Fructo-/Ketosamine-3-kinase"/>
</dbReference>
<comment type="similarity">
    <text evidence="1 2">Belongs to the fructosamine kinase family.</text>
</comment>
<dbReference type="PIRSF" id="PIRSF006221">
    <property type="entry name" value="Ketosamine-3-kinase"/>
    <property type="match status" value="1"/>
</dbReference>
<dbReference type="SUPFAM" id="SSF56112">
    <property type="entry name" value="Protein kinase-like (PK-like)"/>
    <property type="match status" value="1"/>
</dbReference>
<dbReference type="EMBL" id="VITV01000006">
    <property type="protein sequence ID" value="TWB71819.1"/>
    <property type="molecule type" value="Genomic_DNA"/>
</dbReference>
<dbReference type="PANTHER" id="PTHR12149:SF8">
    <property type="entry name" value="PROTEIN-RIBULOSAMINE 3-KINASE"/>
    <property type="match status" value="1"/>
</dbReference>
<evidence type="ECO:0000256" key="1">
    <source>
        <dbReference type="ARBA" id="ARBA00009460"/>
    </source>
</evidence>
<dbReference type="Gene3D" id="3.90.1200.10">
    <property type="match status" value="1"/>
</dbReference>
<proteinExistence type="inferred from homology"/>
<dbReference type="PANTHER" id="PTHR12149">
    <property type="entry name" value="FRUCTOSAMINE 3 KINASE-RELATED PROTEIN"/>
    <property type="match status" value="1"/>
</dbReference>
<sequence length="267" mass="28691">MDALKDRLSGLLGRRVLSLRRLAGGDLSVVYELTLSDGACVVAKHGDGAGREGAMLRAIAATGVPAPAVLAADGGWLVMEKLPADGTPAAAWDDLAACLNRLHAPADEPYGWSHDHCLGSVAMPNRRAEDWPGFWAEQRLRCHIAHVDAGLGSRIEQLAERLGDHVPRCPPASLLHGDLWGGNVLVSGTRVSGLIDPACYVGDREVDAAMLTLFDHPPVSFFDALALEPGWRERLPVYRLWPLLVHLRLFGPAYAAAVDADLRRLGV</sequence>
<dbReference type="Pfam" id="PF03881">
    <property type="entry name" value="Fructosamin_kin"/>
    <property type="match status" value="1"/>
</dbReference>
<protein>
    <submittedName>
        <fullName evidence="3">Fructosamine-3-kinase</fullName>
    </submittedName>
</protein>
<evidence type="ECO:0000256" key="2">
    <source>
        <dbReference type="PIRNR" id="PIRNR006221"/>
    </source>
</evidence>
<organism evidence="3 4">
    <name type="scientific">Nitrospirillum amazonense</name>
    <dbReference type="NCBI Taxonomy" id="28077"/>
    <lineage>
        <taxon>Bacteria</taxon>
        <taxon>Pseudomonadati</taxon>
        <taxon>Pseudomonadota</taxon>
        <taxon>Alphaproteobacteria</taxon>
        <taxon>Rhodospirillales</taxon>
        <taxon>Azospirillaceae</taxon>
        <taxon>Nitrospirillum</taxon>
    </lineage>
</organism>
<dbReference type="InterPro" id="IPR011009">
    <property type="entry name" value="Kinase-like_dom_sf"/>
</dbReference>
<evidence type="ECO:0000313" key="3">
    <source>
        <dbReference type="EMBL" id="TWB71819.1"/>
    </source>
</evidence>
<dbReference type="Proteomes" id="UP000320516">
    <property type="component" value="Unassembled WGS sequence"/>
</dbReference>
<keyword evidence="2" id="KW-0808">Transferase</keyword>
<name>A0A560JMK1_9PROT</name>
<dbReference type="Gene3D" id="3.30.200.20">
    <property type="entry name" value="Phosphorylase Kinase, domain 1"/>
    <property type="match status" value="1"/>
</dbReference>
<accession>A0A560JMK1</accession>
<keyword evidence="2 3" id="KW-0418">Kinase</keyword>
<dbReference type="GO" id="GO:0016301">
    <property type="term" value="F:kinase activity"/>
    <property type="evidence" value="ECO:0007669"/>
    <property type="project" value="UniProtKB-UniRule"/>
</dbReference>
<comment type="caution">
    <text evidence="3">The sequence shown here is derived from an EMBL/GenBank/DDBJ whole genome shotgun (WGS) entry which is preliminary data.</text>
</comment>
<gene>
    <name evidence="3" type="ORF">FBZ87_10663</name>
</gene>
<dbReference type="RefSeq" id="WP_145611878.1">
    <property type="nucleotide sequence ID" value="NZ_VITV01000006.1"/>
</dbReference>
<dbReference type="AlphaFoldDB" id="A0A560JMK1"/>
<reference evidence="3 4" key="1">
    <citation type="submission" date="2019-06" db="EMBL/GenBank/DDBJ databases">
        <title>Genomic Encyclopedia of Type Strains, Phase IV (KMG-V): Genome sequencing to study the core and pangenomes of soil and plant-associated prokaryotes.</title>
        <authorList>
            <person name="Whitman W."/>
        </authorList>
    </citation>
    <scope>NUCLEOTIDE SEQUENCE [LARGE SCALE GENOMIC DNA]</scope>
    <source>
        <strain evidence="3 4">BR 12005</strain>
    </source>
</reference>